<reference evidence="3 4" key="1">
    <citation type="submission" date="2024-06" db="EMBL/GenBank/DDBJ databases">
        <title>A chromosome-level genome assembly of beet webworm, Loxostege sticticalis.</title>
        <authorList>
            <person name="Zhang Y."/>
        </authorList>
    </citation>
    <scope>NUCLEOTIDE SEQUENCE [LARGE SCALE GENOMIC DNA]</scope>
    <source>
        <strain evidence="3">AQ028</strain>
        <tissue evidence="3">Male pupae</tissue>
    </source>
</reference>
<evidence type="ECO:0000259" key="2">
    <source>
        <dbReference type="PROSITE" id="PS51029"/>
    </source>
</evidence>
<feature type="region of interest" description="Disordered" evidence="1">
    <location>
        <begin position="117"/>
        <end position="142"/>
    </location>
</feature>
<sequence>MEWTNDMVLEFIHNYEGEPVLWDPKHPQHKRKRFIFEGWQRIQRSLTWDCQIEDLKKKKDSLMAYYRSHCNKIKKMKTEPGTENVYATSWFAFDSMHSFLGRVYDLECDKTFTEELYQETTPSPRQASSDSEDSESQANPRVRVVPAKRKVVQVVKKFADESFMTQNENTEEQTKNYCEMYGALLAQKLIGLNEEERLILMNQIDNLVFETTLHAKKKKRDGLV</sequence>
<dbReference type="InterPro" id="IPR006578">
    <property type="entry name" value="MADF-dom"/>
</dbReference>
<name>A0ABD0SLD1_LOXSC</name>
<gene>
    <name evidence="3" type="ORF">ABMA28_006481</name>
</gene>
<dbReference type="SMART" id="SM00595">
    <property type="entry name" value="MADF"/>
    <property type="match status" value="1"/>
</dbReference>
<proteinExistence type="predicted"/>
<dbReference type="PANTHER" id="PTHR21505">
    <property type="entry name" value="MADF DOMAIN-CONTAINING PROTEIN-RELATED"/>
    <property type="match status" value="1"/>
</dbReference>
<dbReference type="PROSITE" id="PS51029">
    <property type="entry name" value="MADF"/>
    <property type="match status" value="1"/>
</dbReference>
<evidence type="ECO:0000313" key="4">
    <source>
        <dbReference type="Proteomes" id="UP001549921"/>
    </source>
</evidence>
<dbReference type="EMBL" id="JBEDNZ010000019">
    <property type="protein sequence ID" value="KAL0820646.1"/>
    <property type="molecule type" value="Genomic_DNA"/>
</dbReference>
<comment type="caution">
    <text evidence="3">The sequence shown here is derived from an EMBL/GenBank/DDBJ whole genome shotgun (WGS) entry which is preliminary data.</text>
</comment>
<protein>
    <recommendedName>
        <fullName evidence="2">MADF domain-containing protein</fullName>
    </recommendedName>
</protein>
<dbReference type="Pfam" id="PF10545">
    <property type="entry name" value="MADF_DNA_bdg"/>
    <property type="match status" value="1"/>
</dbReference>
<organism evidence="3 4">
    <name type="scientific">Loxostege sticticalis</name>
    <name type="common">Beet webworm moth</name>
    <dbReference type="NCBI Taxonomy" id="481309"/>
    <lineage>
        <taxon>Eukaryota</taxon>
        <taxon>Metazoa</taxon>
        <taxon>Ecdysozoa</taxon>
        <taxon>Arthropoda</taxon>
        <taxon>Hexapoda</taxon>
        <taxon>Insecta</taxon>
        <taxon>Pterygota</taxon>
        <taxon>Neoptera</taxon>
        <taxon>Endopterygota</taxon>
        <taxon>Lepidoptera</taxon>
        <taxon>Glossata</taxon>
        <taxon>Ditrysia</taxon>
        <taxon>Pyraloidea</taxon>
        <taxon>Crambidae</taxon>
        <taxon>Pyraustinae</taxon>
        <taxon>Loxostege</taxon>
    </lineage>
</organism>
<feature type="domain" description="MADF" evidence="2">
    <location>
        <begin position="10"/>
        <end position="104"/>
    </location>
</feature>
<dbReference type="PANTHER" id="PTHR21505:SF12">
    <property type="entry name" value="MADF DOMAIN-CONTAINING PROTEIN-RELATED"/>
    <property type="match status" value="1"/>
</dbReference>
<accession>A0ABD0SLD1</accession>
<dbReference type="AlphaFoldDB" id="A0ABD0SLD1"/>
<evidence type="ECO:0000256" key="1">
    <source>
        <dbReference type="SAM" id="MobiDB-lite"/>
    </source>
</evidence>
<evidence type="ECO:0000313" key="3">
    <source>
        <dbReference type="EMBL" id="KAL0820646.1"/>
    </source>
</evidence>
<dbReference type="Proteomes" id="UP001549921">
    <property type="component" value="Unassembled WGS sequence"/>
</dbReference>